<gene>
    <name evidence="1" type="ORF">L1987_21964</name>
</gene>
<comment type="caution">
    <text evidence="1">The sequence shown here is derived from an EMBL/GenBank/DDBJ whole genome shotgun (WGS) entry which is preliminary data.</text>
</comment>
<proteinExistence type="predicted"/>
<keyword evidence="2" id="KW-1185">Reference proteome</keyword>
<organism evidence="1 2">
    <name type="scientific">Smallanthus sonchifolius</name>
    <dbReference type="NCBI Taxonomy" id="185202"/>
    <lineage>
        <taxon>Eukaryota</taxon>
        <taxon>Viridiplantae</taxon>
        <taxon>Streptophyta</taxon>
        <taxon>Embryophyta</taxon>
        <taxon>Tracheophyta</taxon>
        <taxon>Spermatophyta</taxon>
        <taxon>Magnoliopsida</taxon>
        <taxon>eudicotyledons</taxon>
        <taxon>Gunneridae</taxon>
        <taxon>Pentapetalae</taxon>
        <taxon>asterids</taxon>
        <taxon>campanulids</taxon>
        <taxon>Asterales</taxon>
        <taxon>Asteraceae</taxon>
        <taxon>Asteroideae</taxon>
        <taxon>Heliantheae alliance</taxon>
        <taxon>Millerieae</taxon>
        <taxon>Smallanthus</taxon>
    </lineage>
</organism>
<protein>
    <submittedName>
        <fullName evidence="1">Uncharacterized protein</fullName>
    </submittedName>
</protein>
<sequence>METSFHVVGVGFGLGTKAVRRYLANSASATTGLRLPLVIFAFVGSVLVSVRARCCMQDLIAISPAVNVVSHSVHLRIRTATSIDSIPDTDVLPHHYFEFCDYEELDTTDRFYWVAARHGGKNNQRSQPIFEFNAYKCEGRLQLSSSAATYMYLNPATPLTEALLNSFKSDSGISQKTKLQQMAGKKTLDALEENTITIAELLQKQQQELAVRTLIYKTTLSYKISSLLSDVRCLIHKNDQNCIT</sequence>
<evidence type="ECO:0000313" key="1">
    <source>
        <dbReference type="EMBL" id="KAI3806072.1"/>
    </source>
</evidence>
<reference evidence="1 2" key="2">
    <citation type="journal article" date="2022" name="Mol. Ecol. Resour.">
        <title>The genomes of chicory, endive, great burdock and yacon provide insights into Asteraceae paleo-polyploidization history and plant inulin production.</title>
        <authorList>
            <person name="Fan W."/>
            <person name="Wang S."/>
            <person name="Wang H."/>
            <person name="Wang A."/>
            <person name="Jiang F."/>
            <person name="Liu H."/>
            <person name="Zhao H."/>
            <person name="Xu D."/>
            <person name="Zhang Y."/>
        </authorList>
    </citation>
    <scope>NUCLEOTIDE SEQUENCE [LARGE SCALE GENOMIC DNA]</scope>
    <source>
        <strain evidence="2">cv. Yunnan</strain>
        <tissue evidence="1">Leaves</tissue>
    </source>
</reference>
<reference evidence="2" key="1">
    <citation type="journal article" date="2022" name="Mol. Ecol. Resour.">
        <title>The genomes of chicory, endive, great burdock and yacon provide insights into Asteraceae palaeo-polyploidization history and plant inulin production.</title>
        <authorList>
            <person name="Fan W."/>
            <person name="Wang S."/>
            <person name="Wang H."/>
            <person name="Wang A."/>
            <person name="Jiang F."/>
            <person name="Liu H."/>
            <person name="Zhao H."/>
            <person name="Xu D."/>
            <person name="Zhang Y."/>
        </authorList>
    </citation>
    <scope>NUCLEOTIDE SEQUENCE [LARGE SCALE GENOMIC DNA]</scope>
    <source>
        <strain evidence="2">cv. Yunnan</strain>
    </source>
</reference>
<accession>A0ACB9IE52</accession>
<name>A0ACB9IE52_9ASTR</name>
<dbReference type="EMBL" id="CM042025">
    <property type="protein sequence ID" value="KAI3806072.1"/>
    <property type="molecule type" value="Genomic_DNA"/>
</dbReference>
<evidence type="ECO:0000313" key="2">
    <source>
        <dbReference type="Proteomes" id="UP001056120"/>
    </source>
</evidence>
<dbReference type="Proteomes" id="UP001056120">
    <property type="component" value="Linkage Group LG08"/>
</dbReference>